<sequence length="116" mass="12777">MRRYQKIGILFALAILLFSGCSAQSESGADSQEKISEETMRTQQNQEGNTAQLREESEVRDGTSEDTLATPEDFPEAYDYGSGLLSGSFYRTGPTDSAVTADGSEITENGWNRFFL</sequence>
<name>A0A923NJV0_9FIRM</name>
<feature type="signal peptide" evidence="2">
    <location>
        <begin position="1"/>
        <end position="23"/>
    </location>
</feature>
<dbReference type="RefSeq" id="WP_187303531.1">
    <property type="nucleotide sequence ID" value="NZ_JACRYT010000013.1"/>
</dbReference>
<keyword evidence="2" id="KW-0732">Signal</keyword>
<reference evidence="3" key="1">
    <citation type="submission" date="2020-08" db="EMBL/GenBank/DDBJ databases">
        <title>Genome public.</title>
        <authorList>
            <person name="Liu C."/>
            <person name="Sun Q."/>
        </authorList>
    </citation>
    <scope>NUCLEOTIDE SEQUENCE</scope>
    <source>
        <strain evidence="3">BX12</strain>
    </source>
</reference>
<comment type="caution">
    <text evidence="3">The sequence shown here is derived from an EMBL/GenBank/DDBJ whole genome shotgun (WGS) entry which is preliminary data.</text>
</comment>
<dbReference type="AlphaFoldDB" id="A0A923NJV0"/>
<feature type="compositionally biased region" description="Basic and acidic residues" evidence="1">
    <location>
        <begin position="53"/>
        <end position="63"/>
    </location>
</feature>
<evidence type="ECO:0000313" key="3">
    <source>
        <dbReference type="EMBL" id="MBC6680431.1"/>
    </source>
</evidence>
<evidence type="ECO:0000256" key="1">
    <source>
        <dbReference type="SAM" id="MobiDB-lite"/>
    </source>
</evidence>
<evidence type="ECO:0000256" key="2">
    <source>
        <dbReference type="SAM" id="SignalP"/>
    </source>
</evidence>
<accession>A0A923NJV0</accession>
<protein>
    <submittedName>
        <fullName evidence="3">Uncharacterized protein</fullName>
    </submittedName>
</protein>
<dbReference type="EMBL" id="JACRYT010000013">
    <property type="protein sequence ID" value="MBC6680431.1"/>
    <property type="molecule type" value="Genomic_DNA"/>
</dbReference>
<feature type="chain" id="PRO_5039160131" evidence="2">
    <location>
        <begin position="24"/>
        <end position="116"/>
    </location>
</feature>
<keyword evidence="4" id="KW-1185">Reference proteome</keyword>
<evidence type="ECO:0000313" key="4">
    <source>
        <dbReference type="Proteomes" id="UP000602647"/>
    </source>
</evidence>
<dbReference type="PROSITE" id="PS51257">
    <property type="entry name" value="PROKAR_LIPOPROTEIN"/>
    <property type="match status" value="1"/>
</dbReference>
<dbReference type="Proteomes" id="UP000602647">
    <property type="component" value="Unassembled WGS sequence"/>
</dbReference>
<proteinExistence type="predicted"/>
<organism evidence="3 4">
    <name type="scientific">Zhenpiania hominis</name>
    <dbReference type="NCBI Taxonomy" id="2763644"/>
    <lineage>
        <taxon>Bacteria</taxon>
        <taxon>Bacillati</taxon>
        <taxon>Bacillota</taxon>
        <taxon>Clostridia</taxon>
        <taxon>Peptostreptococcales</taxon>
        <taxon>Anaerovoracaceae</taxon>
        <taxon>Zhenpiania</taxon>
    </lineage>
</organism>
<feature type="region of interest" description="Disordered" evidence="1">
    <location>
        <begin position="25"/>
        <end position="76"/>
    </location>
</feature>
<feature type="compositionally biased region" description="Polar residues" evidence="1">
    <location>
        <begin position="41"/>
        <end position="52"/>
    </location>
</feature>
<gene>
    <name evidence="3" type="ORF">H9L42_11435</name>
</gene>
<feature type="compositionally biased region" description="Basic and acidic residues" evidence="1">
    <location>
        <begin position="31"/>
        <end position="40"/>
    </location>
</feature>